<dbReference type="VEuPathDB" id="FungiDB:I302_02483"/>
<dbReference type="KEGG" id="kbi:30206882"/>
<reference evidence="1" key="1">
    <citation type="submission" date="2013-07" db="EMBL/GenBank/DDBJ databases">
        <title>The Genome Sequence of Cryptococcus bestiolae CBS10118.</title>
        <authorList>
            <consortium name="The Broad Institute Genome Sequencing Platform"/>
            <person name="Cuomo C."/>
            <person name="Litvintseva A."/>
            <person name="Chen Y."/>
            <person name="Heitman J."/>
            <person name="Sun S."/>
            <person name="Springer D."/>
            <person name="Dromer F."/>
            <person name="Young S.K."/>
            <person name="Zeng Q."/>
            <person name="Gargeya S."/>
            <person name="Fitzgerald M."/>
            <person name="Abouelleil A."/>
            <person name="Alvarado L."/>
            <person name="Berlin A.M."/>
            <person name="Chapman S.B."/>
            <person name="Dewar J."/>
            <person name="Goldberg J."/>
            <person name="Griggs A."/>
            <person name="Gujja S."/>
            <person name="Hansen M."/>
            <person name="Howarth C."/>
            <person name="Imamovic A."/>
            <person name="Larimer J."/>
            <person name="McCowan C."/>
            <person name="Murphy C."/>
            <person name="Pearson M."/>
            <person name="Priest M."/>
            <person name="Roberts A."/>
            <person name="Saif S."/>
            <person name="Shea T."/>
            <person name="Sykes S."/>
            <person name="Wortman J."/>
            <person name="Nusbaum C."/>
            <person name="Birren B."/>
        </authorList>
    </citation>
    <scope>NUCLEOTIDE SEQUENCE [LARGE SCALE GENOMIC DNA]</scope>
    <source>
        <strain evidence="1">CBS 10118</strain>
    </source>
</reference>
<evidence type="ECO:0000313" key="1">
    <source>
        <dbReference type="EMBL" id="OCF27639.1"/>
    </source>
</evidence>
<reference evidence="1" key="3">
    <citation type="submission" date="2014-01" db="EMBL/GenBank/DDBJ databases">
        <title>Evolution of pathogenesis and genome organization in the Tremellales.</title>
        <authorList>
            <person name="Cuomo C."/>
            <person name="Litvintseva A."/>
            <person name="Heitman J."/>
            <person name="Chen Y."/>
            <person name="Sun S."/>
            <person name="Springer D."/>
            <person name="Dromer F."/>
            <person name="Young S."/>
            <person name="Zeng Q."/>
            <person name="Chapman S."/>
            <person name="Gujja S."/>
            <person name="Saif S."/>
            <person name="Birren B."/>
        </authorList>
    </citation>
    <scope>NUCLEOTIDE SEQUENCE</scope>
    <source>
        <strain evidence="1">CBS 10118</strain>
    </source>
</reference>
<dbReference type="GeneID" id="30206882"/>
<organism evidence="1">
    <name type="scientific">Kwoniella bestiolae CBS 10118</name>
    <dbReference type="NCBI Taxonomy" id="1296100"/>
    <lineage>
        <taxon>Eukaryota</taxon>
        <taxon>Fungi</taxon>
        <taxon>Dikarya</taxon>
        <taxon>Basidiomycota</taxon>
        <taxon>Agaricomycotina</taxon>
        <taxon>Tremellomycetes</taxon>
        <taxon>Tremellales</taxon>
        <taxon>Cryptococcaceae</taxon>
        <taxon>Kwoniella</taxon>
    </lineage>
</organism>
<accession>A0A1B9G9E9</accession>
<dbReference type="EMBL" id="CP144542">
    <property type="protein sequence ID" value="WVW81782.1"/>
    <property type="molecule type" value="Genomic_DNA"/>
</dbReference>
<sequence>MALDYPQPQFPELLLELSPAEAHYLEALPATAFSFSRCVDHENTEYAKELKDFLTHRGYRTVPAPYEFKKQDRGGKIGIFIHPTNGQMKRQKVPRGWKSYSFHKTVE</sequence>
<protein>
    <submittedName>
        <fullName evidence="1">Uncharacterized protein</fullName>
    </submittedName>
</protein>
<evidence type="ECO:0000313" key="2">
    <source>
        <dbReference type="EMBL" id="WVW81782.1"/>
    </source>
</evidence>
<dbReference type="Proteomes" id="UP000092730">
    <property type="component" value="Chromosome 2"/>
</dbReference>
<gene>
    <name evidence="1" type="ORF">I302_02483</name>
    <name evidence="2" type="ORF">I302_103779</name>
</gene>
<dbReference type="EMBL" id="KI894019">
    <property type="protein sequence ID" value="OCF27639.1"/>
    <property type="molecule type" value="Genomic_DNA"/>
</dbReference>
<dbReference type="RefSeq" id="XP_019048709.1">
    <property type="nucleotide sequence ID" value="XM_019189147.1"/>
</dbReference>
<reference evidence="2" key="2">
    <citation type="submission" date="2013-07" db="EMBL/GenBank/DDBJ databases">
        <authorList>
            <consortium name="The Broad Institute Genome Sequencing Platform"/>
            <person name="Cuomo C."/>
            <person name="Litvintseva A."/>
            <person name="Chen Y."/>
            <person name="Heitman J."/>
            <person name="Sun S."/>
            <person name="Springer D."/>
            <person name="Dromer F."/>
            <person name="Young S.K."/>
            <person name="Zeng Q."/>
            <person name="Gargeya S."/>
            <person name="Fitzgerald M."/>
            <person name="Abouelleil A."/>
            <person name="Alvarado L."/>
            <person name="Berlin A.M."/>
            <person name="Chapman S.B."/>
            <person name="Dewar J."/>
            <person name="Goldberg J."/>
            <person name="Griggs A."/>
            <person name="Gujja S."/>
            <person name="Hansen M."/>
            <person name="Howarth C."/>
            <person name="Imamovic A."/>
            <person name="Larimer J."/>
            <person name="McCowan C."/>
            <person name="Murphy C."/>
            <person name="Pearson M."/>
            <person name="Priest M."/>
            <person name="Roberts A."/>
            <person name="Saif S."/>
            <person name="Shea T."/>
            <person name="Sykes S."/>
            <person name="Wortman J."/>
            <person name="Nusbaum C."/>
            <person name="Birren B."/>
        </authorList>
    </citation>
    <scope>NUCLEOTIDE SEQUENCE</scope>
    <source>
        <strain evidence="2">CBS 10118</strain>
    </source>
</reference>
<proteinExistence type="predicted"/>
<name>A0A1B9G9E9_9TREE</name>
<keyword evidence="3" id="KW-1185">Reference proteome</keyword>
<dbReference type="AlphaFoldDB" id="A0A1B9G9E9"/>
<evidence type="ECO:0000313" key="3">
    <source>
        <dbReference type="Proteomes" id="UP000092730"/>
    </source>
</evidence>
<reference evidence="2" key="4">
    <citation type="submission" date="2024-02" db="EMBL/GenBank/DDBJ databases">
        <title>Comparative genomics of Cryptococcus and Kwoniella reveals pathogenesis evolution and contrasting modes of karyotype evolution via chromosome fusion or intercentromeric recombination.</title>
        <authorList>
            <person name="Coelho M.A."/>
            <person name="David-Palma M."/>
            <person name="Shea T."/>
            <person name="Bowers K."/>
            <person name="McGinley-Smith S."/>
            <person name="Mohammad A.W."/>
            <person name="Gnirke A."/>
            <person name="Yurkov A.M."/>
            <person name="Nowrousian M."/>
            <person name="Sun S."/>
            <person name="Cuomo C.A."/>
            <person name="Heitman J."/>
        </authorList>
    </citation>
    <scope>NUCLEOTIDE SEQUENCE</scope>
    <source>
        <strain evidence="2">CBS 10118</strain>
    </source>
</reference>